<evidence type="ECO:0000256" key="3">
    <source>
        <dbReference type="ARBA" id="ARBA00023163"/>
    </source>
</evidence>
<dbReference type="InterPro" id="IPR014757">
    <property type="entry name" value="Tscrpt_reg_IclR_C"/>
</dbReference>
<dbReference type="InterPro" id="IPR050707">
    <property type="entry name" value="HTH_MetabolicPath_Reg"/>
</dbReference>
<dbReference type="SMART" id="SM00346">
    <property type="entry name" value="HTH_ICLR"/>
    <property type="match status" value="1"/>
</dbReference>
<evidence type="ECO:0000313" key="6">
    <source>
        <dbReference type="EMBL" id="TNB49394.1"/>
    </source>
</evidence>
<dbReference type="Gene3D" id="3.30.450.40">
    <property type="match status" value="1"/>
</dbReference>
<evidence type="ECO:0000256" key="1">
    <source>
        <dbReference type="ARBA" id="ARBA00023015"/>
    </source>
</evidence>
<evidence type="ECO:0000256" key="2">
    <source>
        <dbReference type="ARBA" id="ARBA00023125"/>
    </source>
</evidence>
<reference evidence="6 7" key="2">
    <citation type="submission" date="2019-06" db="EMBL/GenBank/DDBJ databases">
        <title>Martelella lutilitoris sp. nov., isolated from a tidal mudflat.</title>
        <authorList>
            <person name="Kim Y.-J."/>
        </authorList>
    </citation>
    <scope>NUCLEOTIDE SEQUENCE [LARGE SCALE GENOMIC DNA]</scope>
    <source>
        <strain evidence="6 7">GH2-6</strain>
    </source>
</reference>
<keyword evidence="2" id="KW-0238">DNA-binding</keyword>
<reference evidence="6 7" key="1">
    <citation type="submission" date="2019-05" db="EMBL/GenBank/DDBJ databases">
        <authorList>
            <person name="Lee S.D."/>
        </authorList>
    </citation>
    <scope>NUCLEOTIDE SEQUENCE [LARGE SCALE GENOMIC DNA]</scope>
    <source>
        <strain evidence="6 7">GH2-6</strain>
    </source>
</reference>
<dbReference type="InterPro" id="IPR036388">
    <property type="entry name" value="WH-like_DNA-bd_sf"/>
</dbReference>
<accession>A0A5C4JVW5</accession>
<dbReference type="GO" id="GO:0045892">
    <property type="term" value="P:negative regulation of DNA-templated transcription"/>
    <property type="evidence" value="ECO:0007669"/>
    <property type="project" value="TreeGrafter"/>
</dbReference>
<gene>
    <name evidence="6" type="ORF">FF124_00020</name>
</gene>
<dbReference type="OrthoDB" id="9807558at2"/>
<keyword evidence="3" id="KW-0804">Transcription</keyword>
<dbReference type="PANTHER" id="PTHR30136">
    <property type="entry name" value="HELIX-TURN-HELIX TRANSCRIPTIONAL REGULATOR, ICLR FAMILY"/>
    <property type="match status" value="1"/>
</dbReference>
<dbReference type="SUPFAM" id="SSF55781">
    <property type="entry name" value="GAF domain-like"/>
    <property type="match status" value="1"/>
</dbReference>
<dbReference type="Gene3D" id="1.10.10.10">
    <property type="entry name" value="Winged helix-like DNA-binding domain superfamily/Winged helix DNA-binding domain"/>
    <property type="match status" value="1"/>
</dbReference>
<evidence type="ECO:0000259" key="4">
    <source>
        <dbReference type="PROSITE" id="PS51077"/>
    </source>
</evidence>
<dbReference type="PROSITE" id="PS51078">
    <property type="entry name" value="ICLR_ED"/>
    <property type="match status" value="1"/>
</dbReference>
<sequence length="267" mass="29043">MTEFEAEGENAGDRHFVTSLQRGLRVITAYGPDDRALSNQALAERTGLPRSTVARFTHTLHKLGYLVHHARASGYSLAPRVIELSRAALVSTGIGELARPSMEALSELGPFSVALGVASDGGIRYLELARRPEAIVLNLDVGALVPVLQTAIGRAYLSALSETRRAALLRRLKAEEPALYDAQAPLLVAEMERYQSEGYVTSFGCWWPELNAAATTIRFVEDGDPLLLSISGLSSVLTPEKVCGEYAAALMNSARVIEGRMRRRYSE</sequence>
<evidence type="ECO:0000259" key="5">
    <source>
        <dbReference type="PROSITE" id="PS51078"/>
    </source>
</evidence>
<name>A0A5C4JVW5_9HYPH</name>
<keyword evidence="1" id="KW-0805">Transcription regulation</keyword>
<protein>
    <submittedName>
        <fullName evidence="6">Helix-turn-helix domain-containing protein</fullName>
    </submittedName>
</protein>
<feature type="domain" description="IclR-ED" evidence="5">
    <location>
        <begin position="80"/>
        <end position="263"/>
    </location>
</feature>
<dbReference type="AlphaFoldDB" id="A0A5C4JVW5"/>
<evidence type="ECO:0000313" key="7">
    <source>
        <dbReference type="Proteomes" id="UP000307874"/>
    </source>
</evidence>
<organism evidence="6 7">
    <name type="scientific">Martelella lutilitoris</name>
    <dbReference type="NCBI Taxonomy" id="2583532"/>
    <lineage>
        <taxon>Bacteria</taxon>
        <taxon>Pseudomonadati</taxon>
        <taxon>Pseudomonadota</taxon>
        <taxon>Alphaproteobacteria</taxon>
        <taxon>Hyphomicrobiales</taxon>
        <taxon>Aurantimonadaceae</taxon>
        <taxon>Martelella</taxon>
    </lineage>
</organism>
<dbReference type="GO" id="GO:0003700">
    <property type="term" value="F:DNA-binding transcription factor activity"/>
    <property type="evidence" value="ECO:0007669"/>
    <property type="project" value="TreeGrafter"/>
</dbReference>
<dbReference type="SUPFAM" id="SSF46785">
    <property type="entry name" value="Winged helix' DNA-binding domain"/>
    <property type="match status" value="1"/>
</dbReference>
<dbReference type="RefSeq" id="WP_138746439.1">
    <property type="nucleotide sequence ID" value="NZ_VCLB01000001.1"/>
</dbReference>
<proteinExistence type="predicted"/>
<dbReference type="GO" id="GO:0003677">
    <property type="term" value="F:DNA binding"/>
    <property type="evidence" value="ECO:0007669"/>
    <property type="project" value="UniProtKB-KW"/>
</dbReference>
<dbReference type="PROSITE" id="PS51077">
    <property type="entry name" value="HTH_ICLR"/>
    <property type="match status" value="1"/>
</dbReference>
<keyword evidence="7" id="KW-1185">Reference proteome</keyword>
<dbReference type="Pfam" id="PF09339">
    <property type="entry name" value="HTH_IclR"/>
    <property type="match status" value="1"/>
</dbReference>
<dbReference type="Pfam" id="PF01614">
    <property type="entry name" value="IclR_C"/>
    <property type="match status" value="1"/>
</dbReference>
<feature type="domain" description="HTH iclR-type" evidence="4">
    <location>
        <begin position="17"/>
        <end position="79"/>
    </location>
</feature>
<dbReference type="InterPro" id="IPR036390">
    <property type="entry name" value="WH_DNA-bd_sf"/>
</dbReference>
<comment type="caution">
    <text evidence="6">The sequence shown here is derived from an EMBL/GenBank/DDBJ whole genome shotgun (WGS) entry which is preliminary data.</text>
</comment>
<dbReference type="InterPro" id="IPR029016">
    <property type="entry name" value="GAF-like_dom_sf"/>
</dbReference>
<dbReference type="InterPro" id="IPR005471">
    <property type="entry name" value="Tscrpt_reg_IclR_N"/>
</dbReference>
<dbReference type="PANTHER" id="PTHR30136:SF33">
    <property type="entry name" value="TRANSCRIPTIONAL REGULATORY PROTEIN"/>
    <property type="match status" value="1"/>
</dbReference>
<dbReference type="Proteomes" id="UP000307874">
    <property type="component" value="Unassembled WGS sequence"/>
</dbReference>
<dbReference type="EMBL" id="VCLB01000001">
    <property type="protein sequence ID" value="TNB49394.1"/>
    <property type="molecule type" value="Genomic_DNA"/>
</dbReference>